<dbReference type="OrthoDB" id="7432864at2"/>
<organism evidence="1 2">
    <name type="scientific">Mesorhizobium australicum</name>
    <dbReference type="NCBI Taxonomy" id="536018"/>
    <lineage>
        <taxon>Bacteria</taxon>
        <taxon>Pseudomonadati</taxon>
        <taxon>Pseudomonadota</taxon>
        <taxon>Alphaproteobacteria</taxon>
        <taxon>Hyphomicrobiales</taxon>
        <taxon>Phyllobacteriaceae</taxon>
        <taxon>Mesorhizobium</taxon>
    </lineage>
</organism>
<dbReference type="RefSeq" id="WP_085464098.1">
    <property type="nucleotide sequence ID" value="NZ_FXBL01000004.1"/>
</dbReference>
<evidence type="ECO:0008006" key="3">
    <source>
        <dbReference type="Google" id="ProtNLM"/>
    </source>
</evidence>
<sequence length="148" mass="16310">MKIPATPPVGSVIAYEYLWLSKAGRREDGEKVYPAAIVMARRDIGPTPVAFVLGISHMPPDGRRALEVPAKLKRHLGLDSKPSWIYTDELNIFAWPGPDLRPASHLSLLPGARDSCVGALPSDWFRAVTSHMAESHRMGSVRTVRRST</sequence>
<gene>
    <name evidence="1" type="ORF">SAMN02982922_2081</name>
</gene>
<protein>
    <recommendedName>
        <fullName evidence="3">PemK-like, MazF-like toxin of type II toxin-antitoxin system</fullName>
    </recommendedName>
</protein>
<dbReference type="Proteomes" id="UP000193083">
    <property type="component" value="Unassembled WGS sequence"/>
</dbReference>
<accession>A0A1X7NLD1</accession>
<proteinExistence type="predicted"/>
<keyword evidence="2" id="KW-1185">Reference proteome</keyword>
<dbReference type="EMBL" id="FXBL01000004">
    <property type="protein sequence ID" value="SMH38704.1"/>
    <property type="molecule type" value="Genomic_DNA"/>
</dbReference>
<reference evidence="1 2" key="1">
    <citation type="submission" date="2017-04" db="EMBL/GenBank/DDBJ databases">
        <authorList>
            <person name="Afonso C.L."/>
            <person name="Miller P.J."/>
            <person name="Scott M.A."/>
            <person name="Spackman E."/>
            <person name="Goraichik I."/>
            <person name="Dimitrov K.M."/>
            <person name="Suarez D.L."/>
            <person name="Swayne D.E."/>
        </authorList>
    </citation>
    <scope>NUCLEOTIDE SEQUENCE [LARGE SCALE GENOMIC DNA]</scope>
    <source>
        <strain evidence="1 2">B5P</strain>
    </source>
</reference>
<evidence type="ECO:0000313" key="2">
    <source>
        <dbReference type="Proteomes" id="UP000193083"/>
    </source>
</evidence>
<name>A0A1X7NLD1_9HYPH</name>
<dbReference type="AlphaFoldDB" id="A0A1X7NLD1"/>
<evidence type="ECO:0000313" key="1">
    <source>
        <dbReference type="EMBL" id="SMH38704.1"/>
    </source>
</evidence>